<evidence type="ECO:0000256" key="5">
    <source>
        <dbReference type="ARBA" id="ARBA00023239"/>
    </source>
</evidence>
<keyword evidence="1 7" id="KW-1003">Cell membrane</keyword>
<evidence type="ECO:0000313" key="12">
    <source>
        <dbReference type="Proteomes" id="UP000092871"/>
    </source>
</evidence>
<feature type="chain" id="PRO_5008677078" description="Endolytic murein transglycosylase" evidence="8">
    <location>
        <begin position="22"/>
        <end position="342"/>
    </location>
</feature>
<feature type="site" description="Important for catalytic activity" evidence="7">
    <location>
        <position position="215"/>
    </location>
</feature>
<comment type="catalytic activity">
    <reaction evidence="7">
        <text>a peptidoglycan chain = a peptidoglycan chain with N-acetyl-1,6-anhydromuramyl-[peptide] at the reducing end + a peptidoglycan chain with N-acetylglucosamine at the non-reducing end.</text>
        <dbReference type="EC" id="4.2.2.29"/>
    </reaction>
</comment>
<keyword evidence="3 7" id="KW-1133">Transmembrane helix</keyword>
<dbReference type="EMBL" id="FLRA01000023">
    <property type="protein sequence ID" value="SBT18825.1"/>
    <property type="molecule type" value="Genomic_DNA"/>
</dbReference>
<gene>
    <name evidence="7" type="primary">mltG</name>
    <name evidence="9" type="ORF">MGA5115_02986</name>
    <name evidence="10" type="ORF">MGA5116_02390</name>
</gene>
<organism evidence="9 12">
    <name type="scientific">Marinomonas gallaica</name>
    <dbReference type="NCBI Taxonomy" id="1806667"/>
    <lineage>
        <taxon>Bacteria</taxon>
        <taxon>Pseudomonadati</taxon>
        <taxon>Pseudomonadota</taxon>
        <taxon>Gammaproteobacteria</taxon>
        <taxon>Oceanospirillales</taxon>
        <taxon>Oceanospirillaceae</taxon>
        <taxon>Marinomonas</taxon>
    </lineage>
</organism>
<dbReference type="InterPro" id="IPR003770">
    <property type="entry name" value="MLTG-like"/>
</dbReference>
<reference evidence="10 11" key="2">
    <citation type="submission" date="2016-06" db="EMBL/GenBank/DDBJ databases">
        <authorList>
            <person name="Rodrigo-Torres L."/>
            <person name="Arahal D.R."/>
        </authorList>
    </citation>
    <scope>NUCLEOTIDE SEQUENCE [LARGE SCALE GENOMIC DNA]</scope>
    <source>
        <strain evidence="10 11">CECT 5116</strain>
    </source>
</reference>
<dbReference type="Gene3D" id="3.30.160.60">
    <property type="entry name" value="Classic Zinc Finger"/>
    <property type="match status" value="1"/>
</dbReference>
<sequence>MKFVKWIALAIVLAITLTAVAATWAYNALTEPMMVSEKATFDVKPGASIIKLGHQLSERGWIQYPQLTRLAFKLDPTLVPKVGKYEIKPDMSLMDALALFDSGDTLFYPITLLEGHTFRDYLAAMKAKGNIEMTLSELTDKQIAEKMGLENNSPEGMLFANTYRYHDGDTDLDIFMQANALLEAALDTEWSGKAKDLPYKTPYEALIMASIIEKETGIADERPLIARVFISRLEKGMRLQTDPTVIYGMGDRYKGNITRADLRQHTPYNTYQINRLPPTPIANVGVEAINAALNPGETKALYFVAKGDGSHVFSNTLREHNNAVARYQRFQRRKDYTSAPTQ</sequence>
<reference evidence="9 12" key="1">
    <citation type="submission" date="2016-06" db="EMBL/GenBank/DDBJ databases">
        <authorList>
            <person name="Kjaerup R.B."/>
            <person name="Dalgaard T.S."/>
            <person name="Juul-Madsen H.R."/>
        </authorList>
    </citation>
    <scope>NUCLEOTIDE SEQUENCE [LARGE SCALE GENOMIC DNA]</scope>
    <source>
        <strain evidence="9 12">CECT 5115</strain>
    </source>
</reference>
<keyword evidence="5 7" id="KW-0456">Lyase</keyword>
<evidence type="ECO:0000256" key="1">
    <source>
        <dbReference type="ARBA" id="ARBA00022475"/>
    </source>
</evidence>
<evidence type="ECO:0000313" key="10">
    <source>
        <dbReference type="EMBL" id="SBT21780.1"/>
    </source>
</evidence>
<keyword evidence="2 7" id="KW-0812">Transmembrane</keyword>
<dbReference type="GO" id="GO:0005886">
    <property type="term" value="C:plasma membrane"/>
    <property type="evidence" value="ECO:0007669"/>
    <property type="project" value="UniProtKB-UniRule"/>
</dbReference>
<dbReference type="NCBIfam" id="TIGR00247">
    <property type="entry name" value="endolytic transglycosylase MltG"/>
    <property type="match status" value="1"/>
</dbReference>
<evidence type="ECO:0000313" key="11">
    <source>
        <dbReference type="Proteomes" id="UP000092840"/>
    </source>
</evidence>
<comment type="function">
    <text evidence="7">Functions as a peptidoglycan terminase that cleaves nascent peptidoglycan strands endolytically to terminate their elongation.</text>
</comment>
<dbReference type="Proteomes" id="UP000092871">
    <property type="component" value="Unassembled WGS sequence"/>
</dbReference>
<dbReference type="GO" id="GO:0008932">
    <property type="term" value="F:lytic endotransglycosylase activity"/>
    <property type="evidence" value="ECO:0007669"/>
    <property type="project" value="UniProtKB-UniRule"/>
</dbReference>
<dbReference type="PANTHER" id="PTHR30518">
    <property type="entry name" value="ENDOLYTIC MUREIN TRANSGLYCOSYLASE"/>
    <property type="match status" value="1"/>
</dbReference>
<comment type="similarity">
    <text evidence="7">Belongs to the transglycosylase MltG family.</text>
</comment>
<dbReference type="GO" id="GO:0009252">
    <property type="term" value="P:peptidoglycan biosynthetic process"/>
    <property type="evidence" value="ECO:0007669"/>
    <property type="project" value="UniProtKB-UniRule"/>
</dbReference>
<feature type="signal peptide" evidence="8">
    <location>
        <begin position="1"/>
        <end position="21"/>
    </location>
</feature>
<evidence type="ECO:0000256" key="7">
    <source>
        <dbReference type="HAMAP-Rule" id="MF_02065"/>
    </source>
</evidence>
<protein>
    <recommendedName>
        <fullName evidence="7">Endolytic murein transglycosylase</fullName>
        <ecNumber evidence="7">4.2.2.29</ecNumber>
    </recommendedName>
    <alternativeName>
        <fullName evidence="7">Peptidoglycan lytic transglycosylase</fullName>
    </alternativeName>
    <alternativeName>
        <fullName evidence="7">Peptidoglycan polymerization terminase</fullName>
    </alternativeName>
</protein>
<dbReference type="HAMAP" id="MF_02065">
    <property type="entry name" value="MltG"/>
    <property type="match status" value="1"/>
</dbReference>
<dbReference type="EMBL" id="FLRB01000013">
    <property type="protein sequence ID" value="SBT21780.1"/>
    <property type="molecule type" value="Genomic_DNA"/>
</dbReference>
<evidence type="ECO:0000313" key="9">
    <source>
        <dbReference type="EMBL" id="SBT18825.1"/>
    </source>
</evidence>
<dbReference type="Gene3D" id="3.30.1490.480">
    <property type="entry name" value="Endolytic murein transglycosylase"/>
    <property type="match status" value="1"/>
</dbReference>
<dbReference type="Proteomes" id="UP000092840">
    <property type="component" value="Unassembled WGS sequence"/>
</dbReference>
<proteinExistence type="inferred from homology"/>
<accession>A0A1C3JUP9</accession>
<evidence type="ECO:0000256" key="8">
    <source>
        <dbReference type="SAM" id="SignalP"/>
    </source>
</evidence>
<name>A0A1C3JUP9_9GAMM</name>
<dbReference type="CDD" id="cd08010">
    <property type="entry name" value="MltG_like"/>
    <property type="match status" value="1"/>
</dbReference>
<evidence type="ECO:0000256" key="4">
    <source>
        <dbReference type="ARBA" id="ARBA00023136"/>
    </source>
</evidence>
<dbReference type="OrthoDB" id="9814591at2"/>
<keyword evidence="4 7" id="KW-0472">Membrane</keyword>
<evidence type="ECO:0000256" key="3">
    <source>
        <dbReference type="ARBA" id="ARBA00022989"/>
    </source>
</evidence>
<evidence type="ECO:0000256" key="2">
    <source>
        <dbReference type="ARBA" id="ARBA00022692"/>
    </source>
</evidence>
<evidence type="ECO:0000256" key="6">
    <source>
        <dbReference type="ARBA" id="ARBA00023316"/>
    </source>
</evidence>
<dbReference type="RefSeq" id="WP_067037926.1">
    <property type="nucleotide sequence ID" value="NZ_FLRA01000023.1"/>
</dbReference>
<dbReference type="PANTHER" id="PTHR30518:SF2">
    <property type="entry name" value="ENDOLYTIC MUREIN TRANSGLYCOSYLASE"/>
    <property type="match status" value="1"/>
</dbReference>
<keyword evidence="6 7" id="KW-0961">Cell wall biogenesis/degradation</keyword>
<dbReference type="GO" id="GO:0071555">
    <property type="term" value="P:cell wall organization"/>
    <property type="evidence" value="ECO:0007669"/>
    <property type="project" value="UniProtKB-KW"/>
</dbReference>
<keyword evidence="8" id="KW-0732">Signal</keyword>
<dbReference type="Pfam" id="PF02618">
    <property type="entry name" value="YceG"/>
    <property type="match status" value="1"/>
</dbReference>
<dbReference type="EC" id="4.2.2.29" evidence="7"/>
<keyword evidence="7" id="KW-0997">Cell inner membrane</keyword>
<dbReference type="AlphaFoldDB" id="A0A1C3JUP9"/>
<keyword evidence="11" id="KW-1185">Reference proteome</keyword>